<comment type="subunit">
    <text evidence="7">Homodimer.</text>
</comment>
<evidence type="ECO:0000256" key="3">
    <source>
        <dbReference type="ARBA" id="ARBA00022741"/>
    </source>
</evidence>
<dbReference type="PANTHER" id="PTHR22594:SF34">
    <property type="entry name" value="ASPARAGINE--TRNA LIGASE, MITOCHONDRIAL-RELATED"/>
    <property type="match status" value="1"/>
</dbReference>
<keyword evidence="5 7" id="KW-0648">Protein biosynthesis</keyword>
<dbReference type="InterPro" id="IPR004522">
    <property type="entry name" value="Asn-tRNA-ligase"/>
</dbReference>
<name>A0A7V3ZZB5_UNCW3</name>
<evidence type="ECO:0000256" key="1">
    <source>
        <dbReference type="ARBA" id="ARBA00008226"/>
    </source>
</evidence>
<dbReference type="InterPro" id="IPR002312">
    <property type="entry name" value="Asp/Asn-tRNA-synth_IIb"/>
</dbReference>
<dbReference type="GO" id="GO:0006421">
    <property type="term" value="P:asparaginyl-tRNA aminoacylation"/>
    <property type="evidence" value="ECO:0007669"/>
    <property type="project" value="UniProtKB-UniRule"/>
</dbReference>
<evidence type="ECO:0000256" key="5">
    <source>
        <dbReference type="ARBA" id="ARBA00022917"/>
    </source>
</evidence>
<organism evidence="9">
    <name type="scientific">candidate division WOR-3 bacterium</name>
    <dbReference type="NCBI Taxonomy" id="2052148"/>
    <lineage>
        <taxon>Bacteria</taxon>
        <taxon>Bacteria division WOR-3</taxon>
    </lineage>
</organism>
<dbReference type="HAMAP" id="MF_00534">
    <property type="entry name" value="Asn_tRNA_synth"/>
    <property type="match status" value="1"/>
</dbReference>
<evidence type="ECO:0000256" key="7">
    <source>
        <dbReference type="HAMAP-Rule" id="MF_00534"/>
    </source>
</evidence>
<protein>
    <recommendedName>
        <fullName evidence="7">Asparagine--tRNA ligase</fullName>
        <ecNumber evidence="7">6.1.1.22</ecNumber>
    </recommendedName>
    <alternativeName>
        <fullName evidence="7">Asparaginyl-tRNA synthetase</fullName>
        <shortName evidence="7">AsnRS</shortName>
    </alternativeName>
</protein>
<dbReference type="InterPro" id="IPR004364">
    <property type="entry name" value="Aa-tRNA-synt_II"/>
</dbReference>
<dbReference type="SUPFAM" id="SSF55681">
    <property type="entry name" value="Class II aaRS and biotin synthetases"/>
    <property type="match status" value="1"/>
</dbReference>
<keyword evidence="4 7" id="KW-0067">ATP-binding</keyword>
<feature type="domain" description="Aminoacyl-transfer RNA synthetases class-II family profile" evidence="8">
    <location>
        <begin position="136"/>
        <end position="425"/>
    </location>
</feature>
<keyword evidence="3 7" id="KW-0547">Nucleotide-binding</keyword>
<dbReference type="PROSITE" id="PS50862">
    <property type="entry name" value="AA_TRNA_LIGASE_II"/>
    <property type="match status" value="1"/>
</dbReference>
<dbReference type="InterPro" id="IPR045864">
    <property type="entry name" value="aa-tRNA-synth_II/BPL/LPL"/>
</dbReference>
<keyword evidence="6 7" id="KW-0030">Aminoacyl-tRNA synthetase</keyword>
<keyword evidence="7" id="KW-0963">Cytoplasm</keyword>
<evidence type="ECO:0000259" key="8">
    <source>
        <dbReference type="PROSITE" id="PS50862"/>
    </source>
</evidence>
<dbReference type="AlphaFoldDB" id="A0A7V3ZZB5"/>
<comment type="caution">
    <text evidence="9">The sequence shown here is derived from an EMBL/GenBank/DDBJ whole genome shotgun (WGS) entry which is preliminary data.</text>
</comment>
<dbReference type="Gene3D" id="2.40.50.140">
    <property type="entry name" value="Nucleic acid-binding proteins"/>
    <property type="match status" value="1"/>
</dbReference>
<dbReference type="Gene3D" id="3.30.930.10">
    <property type="entry name" value="Bira Bifunctional Protein, Domain 2"/>
    <property type="match status" value="1"/>
</dbReference>
<dbReference type="NCBIfam" id="NF003483">
    <property type="entry name" value="PRK05159.1"/>
    <property type="match status" value="1"/>
</dbReference>
<evidence type="ECO:0000256" key="6">
    <source>
        <dbReference type="ARBA" id="ARBA00023146"/>
    </source>
</evidence>
<dbReference type="InterPro" id="IPR004365">
    <property type="entry name" value="NA-bd_OB_tRNA"/>
</dbReference>
<gene>
    <name evidence="7" type="primary">asnS</name>
    <name evidence="9" type="ORF">ENU66_08885</name>
</gene>
<dbReference type="PANTHER" id="PTHR22594">
    <property type="entry name" value="ASPARTYL/LYSYL-TRNA SYNTHETASE"/>
    <property type="match status" value="1"/>
</dbReference>
<dbReference type="PRINTS" id="PR01042">
    <property type="entry name" value="TRNASYNTHASP"/>
</dbReference>
<evidence type="ECO:0000256" key="2">
    <source>
        <dbReference type="ARBA" id="ARBA00022598"/>
    </source>
</evidence>
<dbReference type="GO" id="GO:0005524">
    <property type="term" value="F:ATP binding"/>
    <property type="evidence" value="ECO:0007669"/>
    <property type="project" value="UniProtKB-UniRule"/>
</dbReference>
<comment type="catalytic activity">
    <reaction evidence="7">
        <text>tRNA(Asn) + L-asparagine + ATP = L-asparaginyl-tRNA(Asn) + AMP + diphosphate + H(+)</text>
        <dbReference type="Rhea" id="RHEA:11180"/>
        <dbReference type="Rhea" id="RHEA-COMP:9659"/>
        <dbReference type="Rhea" id="RHEA-COMP:9674"/>
        <dbReference type="ChEBI" id="CHEBI:15378"/>
        <dbReference type="ChEBI" id="CHEBI:30616"/>
        <dbReference type="ChEBI" id="CHEBI:33019"/>
        <dbReference type="ChEBI" id="CHEBI:58048"/>
        <dbReference type="ChEBI" id="CHEBI:78442"/>
        <dbReference type="ChEBI" id="CHEBI:78515"/>
        <dbReference type="ChEBI" id="CHEBI:456215"/>
        <dbReference type="EC" id="6.1.1.22"/>
    </reaction>
</comment>
<proteinExistence type="inferred from homology"/>
<sequence length="435" mass="50417">MGKFTYISDLKEHIGEEVEIRGWIYNKRSSGKVRFVIVRDGSGFLQCVMVKGQIDDKYFDLFDELTLETSAIVRGKVRADVRAPGGVELDLSYIQIVNKCENFPIPKVREDNIPDPGVLLPIRHLWLRTRRQWAIMRIRHTVEKAIHDYFDNLGFIRIDSPILTPAACEGTTTLFETDYFGEKAYLSQSGQLYQEAACIAHGKTYCFGPTFRAEKSKTRRHLMEFWMVEPEIAYAELPDVMENAEGLIVYIVERVLETRQEELKILERDISKLEKIKKPFPRITYTEAIELLQKKGFNIKWGDDFGGDEETAISEEFDKPVIVHRYPAKIKAFYMKRDPENPELALAMDILAPEGYGEIVGGSQREDDLETLIQRIKEYNLPQEAFEWYLDLRRYGSVPHSGYGLGLERTIAWICGLRHVRETIPFPRMLEKIYP</sequence>
<evidence type="ECO:0000313" key="9">
    <source>
        <dbReference type="EMBL" id="HGL18428.1"/>
    </source>
</evidence>
<dbReference type="CDD" id="cd00776">
    <property type="entry name" value="AsxRS_core"/>
    <property type="match status" value="1"/>
</dbReference>
<dbReference type="InterPro" id="IPR006195">
    <property type="entry name" value="aa-tRNA-synth_II"/>
</dbReference>
<dbReference type="GO" id="GO:0004816">
    <property type="term" value="F:asparagine-tRNA ligase activity"/>
    <property type="evidence" value="ECO:0007669"/>
    <property type="project" value="UniProtKB-UniRule"/>
</dbReference>
<comment type="similarity">
    <text evidence="1 7">Belongs to the class-II aminoacyl-tRNA synthetase family.</text>
</comment>
<accession>A0A7V3ZZB5</accession>
<evidence type="ECO:0000256" key="4">
    <source>
        <dbReference type="ARBA" id="ARBA00022840"/>
    </source>
</evidence>
<dbReference type="NCBIfam" id="TIGR00457">
    <property type="entry name" value="asnS"/>
    <property type="match status" value="1"/>
</dbReference>
<dbReference type="Pfam" id="PF01336">
    <property type="entry name" value="tRNA_anti-codon"/>
    <property type="match status" value="1"/>
</dbReference>
<keyword evidence="2 7" id="KW-0436">Ligase</keyword>
<dbReference type="GO" id="GO:0005737">
    <property type="term" value="C:cytoplasm"/>
    <property type="evidence" value="ECO:0007669"/>
    <property type="project" value="UniProtKB-SubCell"/>
</dbReference>
<dbReference type="NCBIfam" id="NF003037">
    <property type="entry name" value="PRK03932.1"/>
    <property type="match status" value="1"/>
</dbReference>
<dbReference type="Pfam" id="PF00152">
    <property type="entry name" value="tRNA-synt_2"/>
    <property type="match status" value="1"/>
</dbReference>
<dbReference type="EC" id="6.1.1.22" evidence="7"/>
<dbReference type="EMBL" id="DTDJ01000052">
    <property type="protein sequence ID" value="HGL18428.1"/>
    <property type="molecule type" value="Genomic_DNA"/>
</dbReference>
<comment type="subcellular location">
    <subcellularLocation>
        <location evidence="7">Cytoplasm</location>
    </subcellularLocation>
</comment>
<dbReference type="InterPro" id="IPR012340">
    <property type="entry name" value="NA-bd_OB-fold"/>
</dbReference>
<dbReference type="SUPFAM" id="SSF50249">
    <property type="entry name" value="Nucleic acid-binding proteins"/>
    <property type="match status" value="1"/>
</dbReference>
<reference evidence="9" key="1">
    <citation type="journal article" date="2020" name="mSystems">
        <title>Genome- and Community-Level Interaction Insights into Carbon Utilization and Element Cycling Functions of Hydrothermarchaeota in Hydrothermal Sediment.</title>
        <authorList>
            <person name="Zhou Z."/>
            <person name="Liu Y."/>
            <person name="Xu W."/>
            <person name="Pan J."/>
            <person name="Luo Z.H."/>
            <person name="Li M."/>
        </authorList>
    </citation>
    <scope>NUCLEOTIDE SEQUENCE [LARGE SCALE GENOMIC DNA]</scope>
    <source>
        <strain evidence="9">SpSt-69</strain>
    </source>
</reference>
<dbReference type="CDD" id="cd04323">
    <property type="entry name" value="AsnRS_cyto_like_N"/>
    <property type="match status" value="1"/>
</dbReference>
<dbReference type="GO" id="GO:0003676">
    <property type="term" value="F:nucleic acid binding"/>
    <property type="evidence" value="ECO:0007669"/>
    <property type="project" value="InterPro"/>
</dbReference>